<sequence length="378" mass="37447">MQLHRFWRKRAVALSFSATAATAAIVAGVPHVAYGATLTGTITITSPTTGKLAAATAKQVILLTVSGQTLSEALVTGVNLGTDANCQNIPTYIVTSATTIAVKTPTGGCAATTATGGDGIDILFAGGNTLSKASGLFFINAPAIASADPVFTENSALLTPPITRFVSNGGQIVRVTAGSAFAFDPRSSAGLAVSFGGKAGTEVKVYDGTTNAVIPASTSSAPAAGNYLTFKTATGMSTADASLTITQGGVSKAFTSTDTGASIVASPTVTSLSVTSGKTKASTSTVITGTGFSKTLADYGQSGTWAVNFCGTAGAVTAVNSAGTNLTVTTPDVTNDANGLGVGNFSGSCPVTVVDNTVQGSPVTSPVTPGSYFQFLSE</sequence>
<evidence type="ECO:0000313" key="2">
    <source>
        <dbReference type="EMBL" id="GAA2330803.1"/>
    </source>
</evidence>
<organism evidence="2 3">
    <name type="scientific">Dactylosporangium salmoneum</name>
    <dbReference type="NCBI Taxonomy" id="53361"/>
    <lineage>
        <taxon>Bacteria</taxon>
        <taxon>Bacillati</taxon>
        <taxon>Actinomycetota</taxon>
        <taxon>Actinomycetes</taxon>
        <taxon>Micromonosporales</taxon>
        <taxon>Micromonosporaceae</taxon>
        <taxon>Dactylosporangium</taxon>
    </lineage>
</organism>
<evidence type="ECO:0008006" key="4">
    <source>
        <dbReference type="Google" id="ProtNLM"/>
    </source>
</evidence>
<reference evidence="2 3" key="1">
    <citation type="journal article" date="2019" name="Int. J. Syst. Evol. Microbiol.">
        <title>The Global Catalogue of Microorganisms (GCM) 10K type strain sequencing project: providing services to taxonomists for standard genome sequencing and annotation.</title>
        <authorList>
            <consortium name="The Broad Institute Genomics Platform"/>
            <consortium name="The Broad Institute Genome Sequencing Center for Infectious Disease"/>
            <person name="Wu L."/>
            <person name="Ma J."/>
        </authorList>
    </citation>
    <scope>NUCLEOTIDE SEQUENCE [LARGE SCALE GENOMIC DNA]</scope>
    <source>
        <strain evidence="2 3">JCM 3272</strain>
    </source>
</reference>
<protein>
    <recommendedName>
        <fullName evidence="4">IPT/TIG domain-containing protein</fullName>
    </recommendedName>
</protein>
<keyword evidence="3" id="KW-1185">Reference proteome</keyword>
<accession>A0ABN3FIH9</accession>
<gene>
    <name evidence="2" type="ORF">GCM10010170_009020</name>
</gene>
<dbReference type="RefSeq" id="WP_344610905.1">
    <property type="nucleotide sequence ID" value="NZ_BAAARV010000005.1"/>
</dbReference>
<comment type="caution">
    <text evidence="2">The sequence shown here is derived from an EMBL/GenBank/DDBJ whole genome shotgun (WGS) entry which is preliminary data.</text>
</comment>
<feature type="signal peptide" evidence="1">
    <location>
        <begin position="1"/>
        <end position="23"/>
    </location>
</feature>
<feature type="chain" id="PRO_5046886271" description="IPT/TIG domain-containing protein" evidence="1">
    <location>
        <begin position="24"/>
        <end position="378"/>
    </location>
</feature>
<dbReference type="EMBL" id="BAAARV010000005">
    <property type="protein sequence ID" value="GAA2330803.1"/>
    <property type="molecule type" value="Genomic_DNA"/>
</dbReference>
<name>A0ABN3FIH9_9ACTN</name>
<keyword evidence="1" id="KW-0732">Signal</keyword>
<proteinExistence type="predicted"/>
<evidence type="ECO:0000256" key="1">
    <source>
        <dbReference type="SAM" id="SignalP"/>
    </source>
</evidence>
<evidence type="ECO:0000313" key="3">
    <source>
        <dbReference type="Proteomes" id="UP001501444"/>
    </source>
</evidence>
<dbReference type="Proteomes" id="UP001501444">
    <property type="component" value="Unassembled WGS sequence"/>
</dbReference>